<evidence type="ECO:0000313" key="4">
    <source>
        <dbReference type="EMBL" id="GAG08543.1"/>
    </source>
</evidence>
<dbReference type="SUPFAM" id="SSF53218">
    <property type="entry name" value="Molybdenum cofactor biosynthesis proteins"/>
    <property type="match status" value="1"/>
</dbReference>
<proteinExistence type="predicted"/>
<feature type="non-terminal residue" evidence="4">
    <location>
        <position position="224"/>
    </location>
</feature>
<reference evidence="4" key="1">
    <citation type="journal article" date="2014" name="Front. Microbiol.">
        <title>High frequency of phylogenetically diverse reductive dehalogenase-homologous genes in deep subseafloor sedimentary metagenomes.</title>
        <authorList>
            <person name="Kawai M."/>
            <person name="Futagami T."/>
            <person name="Toyoda A."/>
            <person name="Takaki Y."/>
            <person name="Nishi S."/>
            <person name="Hori S."/>
            <person name="Arai W."/>
            <person name="Tsubouchi T."/>
            <person name="Morono Y."/>
            <person name="Uchiyama I."/>
            <person name="Ito T."/>
            <person name="Fujiyama A."/>
            <person name="Inagaki F."/>
            <person name="Takami H."/>
        </authorList>
    </citation>
    <scope>NUCLEOTIDE SEQUENCE</scope>
    <source>
        <strain evidence="4">Expedition CK06-06</strain>
    </source>
</reference>
<name>X0V7V1_9ZZZZ</name>
<dbReference type="AlphaFoldDB" id="X0V7V1"/>
<dbReference type="Gene3D" id="3.40.980.10">
    <property type="entry name" value="MoaB/Mog-like domain"/>
    <property type="match status" value="1"/>
</dbReference>
<keyword evidence="2" id="KW-0501">Molybdenum cofactor biosynthesis</keyword>
<feature type="domain" description="MoeA N-terminal and linker" evidence="3">
    <location>
        <begin position="11"/>
        <end position="167"/>
    </location>
</feature>
<evidence type="ECO:0000256" key="1">
    <source>
        <dbReference type="ARBA" id="ARBA00005046"/>
    </source>
</evidence>
<evidence type="ECO:0000256" key="2">
    <source>
        <dbReference type="ARBA" id="ARBA00023150"/>
    </source>
</evidence>
<dbReference type="SUPFAM" id="SSF63882">
    <property type="entry name" value="MoeA N-terminal region -like"/>
    <property type="match status" value="1"/>
</dbReference>
<dbReference type="EMBL" id="BARS01029786">
    <property type="protein sequence ID" value="GAG08543.1"/>
    <property type="molecule type" value="Genomic_DNA"/>
</dbReference>
<dbReference type="Pfam" id="PF03453">
    <property type="entry name" value="MoeA_N"/>
    <property type="match status" value="1"/>
</dbReference>
<dbReference type="InterPro" id="IPR038987">
    <property type="entry name" value="MoeA-like"/>
</dbReference>
<organism evidence="4">
    <name type="scientific">marine sediment metagenome</name>
    <dbReference type="NCBI Taxonomy" id="412755"/>
    <lineage>
        <taxon>unclassified sequences</taxon>
        <taxon>metagenomes</taxon>
        <taxon>ecological metagenomes</taxon>
    </lineage>
</organism>
<dbReference type="Gene3D" id="2.170.190.11">
    <property type="entry name" value="Molybdopterin biosynthesis moea protein, domain 3"/>
    <property type="match status" value="1"/>
</dbReference>
<gene>
    <name evidence="4" type="ORF">S01H1_46513</name>
</gene>
<dbReference type="GO" id="GO:0006777">
    <property type="term" value="P:Mo-molybdopterin cofactor biosynthetic process"/>
    <property type="evidence" value="ECO:0007669"/>
    <property type="project" value="UniProtKB-KW"/>
</dbReference>
<sequence>MKNSVKNTVLNFDDAFEIVMSSARRLGTERVGIDRALNRILAEDVISDIDMPPFNKSAMDGFACRRADLANELSIIETIPAGYAPSKSIGTNQCAKIMTGAVVPKGADCVIMVEYTENTTENRIRFTSSTTENNICLRAEDTKKGDVILRAGEIIKAGHIAVLATVGCIKPLVALQPRVGIIATGDELVEPSRQPTACQIRNSNAFQLAAQVTGANAIATNYGI</sequence>
<dbReference type="FunFam" id="2.170.190.11:FF:000001">
    <property type="entry name" value="Molybdopterin molybdenumtransferase"/>
    <property type="match status" value="1"/>
</dbReference>
<dbReference type="InterPro" id="IPR036135">
    <property type="entry name" value="MoeA_linker/N_sf"/>
</dbReference>
<comment type="caution">
    <text evidence="4">The sequence shown here is derived from an EMBL/GenBank/DDBJ whole genome shotgun (WGS) entry which is preliminary data.</text>
</comment>
<dbReference type="PANTHER" id="PTHR10192">
    <property type="entry name" value="MOLYBDOPTERIN BIOSYNTHESIS PROTEIN"/>
    <property type="match status" value="1"/>
</dbReference>
<dbReference type="PANTHER" id="PTHR10192:SF5">
    <property type="entry name" value="GEPHYRIN"/>
    <property type="match status" value="1"/>
</dbReference>
<dbReference type="InterPro" id="IPR036425">
    <property type="entry name" value="MoaB/Mog-like_dom_sf"/>
</dbReference>
<dbReference type="InterPro" id="IPR005110">
    <property type="entry name" value="MoeA_linker/N"/>
</dbReference>
<dbReference type="CDD" id="cd00887">
    <property type="entry name" value="MoeA"/>
    <property type="match status" value="1"/>
</dbReference>
<protein>
    <recommendedName>
        <fullName evidence="3">MoeA N-terminal and linker domain-containing protein</fullName>
    </recommendedName>
</protein>
<accession>X0V7V1</accession>
<comment type="pathway">
    <text evidence="1">Cofactor biosynthesis; molybdopterin biosynthesis.</text>
</comment>
<dbReference type="GO" id="GO:0005829">
    <property type="term" value="C:cytosol"/>
    <property type="evidence" value="ECO:0007669"/>
    <property type="project" value="TreeGrafter"/>
</dbReference>
<dbReference type="GO" id="GO:0061599">
    <property type="term" value="F:molybdopterin molybdotransferase activity"/>
    <property type="evidence" value="ECO:0007669"/>
    <property type="project" value="TreeGrafter"/>
</dbReference>
<evidence type="ECO:0000259" key="3">
    <source>
        <dbReference type="Pfam" id="PF03453"/>
    </source>
</evidence>